<dbReference type="OrthoDB" id="1684528at2"/>
<proteinExistence type="predicted"/>
<dbReference type="GeneID" id="77009448"/>
<organism evidence="1 2">
    <name type="scientific">Paenibacillus macerans</name>
    <name type="common">Bacillus macerans</name>
    <dbReference type="NCBI Taxonomy" id="44252"/>
    <lineage>
        <taxon>Bacteria</taxon>
        <taxon>Bacillati</taxon>
        <taxon>Bacillota</taxon>
        <taxon>Bacilli</taxon>
        <taxon>Bacillales</taxon>
        <taxon>Paenibacillaceae</taxon>
        <taxon>Paenibacillus</taxon>
    </lineage>
</organism>
<dbReference type="PATRIC" id="fig|44252.3.peg.3897"/>
<evidence type="ECO:0000313" key="1">
    <source>
        <dbReference type="EMBL" id="KFN07260.1"/>
    </source>
</evidence>
<dbReference type="STRING" id="44252.DJ90_5663"/>
<dbReference type="HOGENOM" id="CLU_149871_0_0_9"/>
<dbReference type="Proteomes" id="UP000029278">
    <property type="component" value="Unassembled WGS sequence"/>
</dbReference>
<protein>
    <recommendedName>
        <fullName evidence="3">HK97 gp10 family phage protein</fullName>
    </recommendedName>
</protein>
<name>A0A090ZAM0_PAEMA</name>
<dbReference type="EMBL" id="JMQA01000035">
    <property type="protein sequence ID" value="KFN07260.1"/>
    <property type="molecule type" value="Genomic_DNA"/>
</dbReference>
<dbReference type="AlphaFoldDB" id="A0A090ZAM0"/>
<dbReference type="RefSeq" id="WP_036625971.1">
    <property type="nucleotide sequence ID" value="NZ_JAKOBR010000029.1"/>
</dbReference>
<reference evidence="1 2" key="1">
    <citation type="submission" date="2014-04" db="EMBL/GenBank/DDBJ databases">
        <authorList>
            <person name="Bishop-Lilly K.A."/>
            <person name="Broomall S.M."/>
            <person name="Chain P.S."/>
            <person name="Chertkov O."/>
            <person name="Coyne S.R."/>
            <person name="Daligault H.E."/>
            <person name="Davenport K.W."/>
            <person name="Erkkila T."/>
            <person name="Frey K.G."/>
            <person name="Gibbons H.S."/>
            <person name="Gu W."/>
            <person name="Jaissle J."/>
            <person name="Johnson S.L."/>
            <person name="Koroleva G.I."/>
            <person name="Ladner J.T."/>
            <person name="Lo C.-C."/>
            <person name="Minogue T.D."/>
            <person name="Munk C."/>
            <person name="Palacios G.F."/>
            <person name="Redden C.L."/>
            <person name="Rosenzweig C.N."/>
            <person name="Scholz M.B."/>
            <person name="Teshima H."/>
            <person name="Xu Y."/>
        </authorList>
    </citation>
    <scope>NUCLEOTIDE SEQUENCE [LARGE SCALE GENOMIC DNA]</scope>
    <source>
        <strain evidence="1 2">8244</strain>
    </source>
</reference>
<comment type="caution">
    <text evidence="1">The sequence shown here is derived from an EMBL/GenBank/DDBJ whole genome shotgun (WGS) entry which is preliminary data.</text>
</comment>
<gene>
    <name evidence="1" type="ORF">DJ90_5663</name>
</gene>
<evidence type="ECO:0000313" key="2">
    <source>
        <dbReference type="Proteomes" id="UP000029278"/>
    </source>
</evidence>
<keyword evidence="2" id="KW-1185">Reference proteome</keyword>
<sequence length="148" mass="16566">MSILDEVRAKIERRKVATLLVAKHVGKIMEGDAKQKASWEDRTGHTRQGIQGGADVRQVGQKDRMVVVYLAHTMRSGGYLETGTGLYGPKKRVIKPKNKKALRFPVGGGQYVIARSVKGMKPRPIIKPTVQRHIGTLRKAVRDVWRDT</sequence>
<accession>A0A090ZAM0</accession>
<evidence type="ECO:0008006" key="3">
    <source>
        <dbReference type="Google" id="ProtNLM"/>
    </source>
</evidence>